<sequence>MQYHPTSPSAPRASRSGFTLMSFWRKSSFARKPNTLFTTLMSPMASLSSTTSRILAVRAWCIHMVESMNWTPAASQAARMASRSAAHTAVGFSRSTCLPRLAAAVAQRTWRLVGSGR</sequence>
<evidence type="ECO:0000313" key="1">
    <source>
        <dbReference type="EMBL" id="JAE08079.1"/>
    </source>
</evidence>
<dbReference type="EMBL" id="GBRH01189817">
    <property type="protein sequence ID" value="JAE08079.1"/>
    <property type="molecule type" value="Transcribed_RNA"/>
</dbReference>
<organism evidence="1">
    <name type="scientific">Arundo donax</name>
    <name type="common">Giant reed</name>
    <name type="synonym">Donax arundinaceus</name>
    <dbReference type="NCBI Taxonomy" id="35708"/>
    <lineage>
        <taxon>Eukaryota</taxon>
        <taxon>Viridiplantae</taxon>
        <taxon>Streptophyta</taxon>
        <taxon>Embryophyta</taxon>
        <taxon>Tracheophyta</taxon>
        <taxon>Spermatophyta</taxon>
        <taxon>Magnoliopsida</taxon>
        <taxon>Liliopsida</taxon>
        <taxon>Poales</taxon>
        <taxon>Poaceae</taxon>
        <taxon>PACMAD clade</taxon>
        <taxon>Arundinoideae</taxon>
        <taxon>Arundineae</taxon>
        <taxon>Arundo</taxon>
    </lineage>
</organism>
<name>A0A0A9FA45_ARUDO</name>
<dbReference type="AlphaFoldDB" id="A0A0A9FA45"/>
<reference evidence="1" key="1">
    <citation type="submission" date="2014-09" db="EMBL/GenBank/DDBJ databases">
        <authorList>
            <person name="Magalhaes I.L.F."/>
            <person name="Oliveira U."/>
            <person name="Santos F.R."/>
            <person name="Vidigal T.H.D.A."/>
            <person name="Brescovit A.D."/>
            <person name="Santos A.J."/>
        </authorList>
    </citation>
    <scope>NUCLEOTIDE SEQUENCE</scope>
    <source>
        <tissue evidence="1">Shoot tissue taken approximately 20 cm above the soil surface</tissue>
    </source>
</reference>
<reference evidence="1" key="2">
    <citation type="journal article" date="2015" name="Data Brief">
        <title>Shoot transcriptome of the giant reed, Arundo donax.</title>
        <authorList>
            <person name="Barrero R.A."/>
            <person name="Guerrero F.D."/>
            <person name="Moolhuijzen P."/>
            <person name="Goolsby J.A."/>
            <person name="Tidwell J."/>
            <person name="Bellgard S.E."/>
            <person name="Bellgard M.I."/>
        </authorList>
    </citation>
    <scope>NUCLEOTIDE SEQUENCE</scope>
    <source>
        <tissue evidence="1">Shoot tissue taken approximately 20 cm above the soil surface</tissue>
    </source>
</reference>
<proteinExistence type="predicted"/>
<protein>
    <submittedName>
        <fullName evidence="1">Uncharacterized protein</fullName>
    </submittedName>
</protein>
<accession>A0A0A9FA45</accession>